<sequence>MIRAFRILLVILALATTGRASAQPLPVVPPPAWTGALRDRLETVDAGFPGEIGVYVHHVGLDESFSYRAEERWYLASGIKVPVAITVLRRIEDGELALESRIRLQPGDYVDGAGQTNAHPVGTPLRIDYLLEQMLVYSDNTATDALIRTVGLDSVNAVAAELLEDGGLVITSLADVRRRAYGMFHPGAADLDSQDMFALRRAAVGPARVHQLAELLGVTPTDFLYPDLDSAFEAYYATHVNSAPLQDFGRMLTRLADGLALGREGTAYLLDTMTRAKTGARRIKAGLPRHARFAHKTGTQHRRACDMGIVTMPVDGSVEQVVIVACVRGVASTARNERALREVGNAVTASGVLARKTPITKEATPYHRLP</sequence>
<comment type="similarity">
    <text evidence="2">Belongs to the class-A beta-lactamase family.</text>
</comment>
<keyword evidence="4" id="KW-0732">Signal</keyword>
<feature type="signal peptide" evidence="4">
    <location>
        <begin position="1"/>
        <end position="22"/>
    </location>
</feature>
<dbReference type="EC" id="3.5.2.6" evidence="3"/>
<evidence type="ECO:0000256" key="4">
    <source>
        <dbReference type="SAM" id="SignalP"/>
    </source>
</evidence>
<reference evidence="6" key="2">
    <citation type="submission" date="2022-01" db="EMBL/GenBank/DDBJ databases">
        <authorList>
            <person name="Zhou L.Y."/>
        </authorList>
    </citation>
    <scope>NUCLEOTIDE SEQUENCE</scope>
    <source>
        <strain evidence="6">TLK-CK17</strain>
    </source>
</reference>
<evidence type="ECO:0000259" key="5">
    <source>
        <dbReference type="Pfam" id="PF13354"/>
    </source>
</evidence>
<evidence type="ECO:0000256" key="2">
    <source>
        <dbReference type="ARBA" id="ARBA00009009"/>
    </source>
</evidence>
<dbReference type="RefSeq" id="WP_237053210.1">
    <property type="nucleotide sequence ID" value="NZ_JAKJPO010000001.1"/>
</dbReference>
<gene>
    <name evidence="6" type="ORF">L3V18_03565</name>
</gene>
<evidence type="ECO:0000256" key="3">
    <source>
        <dbReference type="ARBA" id="ARBA00012865"/>
    </source>
</evidence>
<dbReference type="PANTHER" id="PTHR35333">
    <property type="entry name" value="BETA-LACTAMASE"/>
    <property type="match status" value="1"/>
</dbReference>
<feature type="chain" id="PRO_5046112649" description="beta-lactamase" evidence="4">
    <location>
        <begin position="23"/>
        <end position="370"/>
    </location>
</feature>
<dbReference type="SUPFAM" id="SSF56601">
    <property type="entry name" value="beta-lactamase/transpeptidase-like"/>
    <property type="match status" value="1"/>
</dbReference>
<organism evidence="6 7">
    <name type="scientific">Marilutibacter chinensis</name>
    <dbReference type="NCBI Taxonomy" id="2912247"/>
    <lineage>
        <taxon>Bacteria</taxon>
        <taxon>Pseudomonadati</taxon>
        <taxon>Pseudomonadota</taxon>
        <taxon>Gammaproteobacteria</taxon>
        <taxon>Lysobacterales</taxon>
        <taxon>Lysobacteraceae</taxon>
        <taxon>Marilutibacter</taxon>
    </lineage>
</organism>
<dbReference type="Proteomes" id="UP001430796">
    <property type="component" value="Unassembled WGS sequence"/>
</dbReference>
<dbReference type="Gene3D" id="3.40.710.10">
    <property type="entry name" value="DD-peptidase/beta-lactamase superfamily"/>
    <property type="match status" value="1"/>
</dbReference>
<proteinExistence type="inferred from homology"/>
<dbReference type="EMBL" id="JAKJPO010000001">
    <property type="protein sequence ID" value="MCF7220868.1"/>
    <property type="molecule type" value="Genomic_DNA"/>
</dbReference>
<evidence type="ECO:0000313" key="7">
    <source>
        <dbReference type="Proteomes" id="UP001430796"/>
    </source>
</evidence>
<protein>
    <recommendedName>
        <fullName evidence="3">beta-lactamase</fullName>
        <ecNumber evidence="3">3.5.2.6</ecNumber>
    </recommendedName>
</protein>
<dbReference type="Pfam" id="PF13354">
    <property type="entry name" value="Beta-lactamase2"/>
    <property type="match status" value="1"/>
</dbReference>
<comment type="catalytic activity">
    <reaction evidence="1">
        <text>a beta-lactam + H2O = a substituted beta-amino acid</text>
        <dbReference type="Rhea" id="RHEA:20401"/>
        <dbReference type="ChEBI" id="CHEBI:15377"/>
        <dbReference type="ChEBI" id="CHEBI:35627"/>
        <dbReference type="ChEBI" id="CHEBI:140347"/>
        <dbReference type="EC" id="3.5.2.6"/>
    </reaction>
</comment>
<dbReference type="PANTHER" id="PTHR35333:SF3">
    <property type="entry name" value="BETA-LACTAMASE-TYPE TRANSPEPTIDASE FOLD CONTAINING PROTEIN"/>
    <property type="match status" value="1"/>
</dbReference>
<keyword evidence="6" id="KW-0378">Hydrolase</keyword>
<feature type="domain" description="Beta-lactamase class A catalytic" evidence="5">
    <location>
        <begin position="53"/>
        <end position="317"/>
    </location>
</feature>
<dbReference type="GO" id="GO:0016787">
    <property type="term" value="F:hydrolase activity"/>
    <property type="evidence" value="ECO:0007669"/>
    <property type="project" value="UniProtKB-KW"/>
</dbReference>
<dbReference type="InterPro" id="IPR012338">
    <property type="entry name" value="Beta-lactam/transpept-like"/>
</dbReference>
<dbReference type="InterPro" id="IPR045155">
    <property type="entry name" value="Beta-lactam_cat"/>
</dbReference>
<comment type="caution">
    <text evidence="6">The sequence shown here is derived from an EMBL/GenBank/DDBJ whole genome shotgun (WGS) entry which is preliminary data.</text>
</comment>
<dbReference type="InterPro" id="IPR000871">
    <property type="entry name" value="Beta-lactam_class-A"/>
</dbReference>
<name>A0ABS9HQG3_9GAMM</name>
<accession>A0ABS9HQG3</accession>
<evidence type="ECO:0000256" key="1">
    <source>
        <dbReference type="ARBA" id="ARBA00001526"/>
    </source>
</evidence>
<evidence type="ECO:0000313" key="6">
    <source>
        <dbReference type="EMBL" id="MCF7220868.1"/>
    </source>
</evidence>
<reference evidence="6" key="1">
    <citation type="submission" date="2022-01" db="EMBL/GenBank/DDBJ databases">
        <title>Lysobacter chinensis sp. nov., a bacterium isolated from cow dung compost.</title>
        <authorList>
            <person name="Liu Y."/>
        </authorList>
    </citation>
    <scope>NUCLEOTIDE SEQUENCE</scope>
    <source>
        <strain evidence="6">TLK-CK17</strain>
    </source>
</reference>
<keyword evidence="7" id="KW-1185">Reference proteome</keyword>